<feature type="domain" description="K Homology" evidence="4">
    <location>
        <begin position="32"/>
        <end position="114"/>
    </location>
</feature>
<dbReference type="InterPro" id="IPR004087">
    <property type="entry name" value="KH_dom"/>
</dbReference>
<keyword evidence="6" id="KW-1185">Reference proteome</keyword>
<feature type="region of interest" description="Disordered" evidence="3">
    <location>
        <begin position="1"/>
        <end position="21"/>
    </location>
</feature>
<dbReference type="Gene3D" id="3.30.310.210">
    <property type="match status" value="1"/>
</dbReference>
<keyword evidence="1" id="KW-0677">Repeat</keyword>
<evidence type="ECO:0000256" key="2">
    <source>
        <dbReference type="PROSITE-ProRule" id="PRU00117"/>
    </source>
</evidence>
<accession>A0ABD0ZNR7</accession>
<dbReference type="SUPFAM" id="SSF54791">
    <property type="entry name" value="Eukaryotic type KH-domain (KH-domain type I)"/>
    <property type="match status" value="5"/>
</dbReference>
<dbReference type="PANTHER" id="PTHR10288">
    <property type="entry name" value="KH DOMAIN CONTAINING RNA BINDING PROTEIN"/>
    <property type="match status" value="1"/>
</dbReference>
<dbReference type="InterPro" id="IPR036612">
    <property type="entry name" value="KH_dom_type_1_sf"/>
</dbReference>
<evidence type="ECO:0000256" key="1">
    <source>
        <dbReference type="ARBA" id="ARBA00022737"/>
    </source>
</evidence>
<evidence type="ECO:0000313" key="6">
    <source>
        <dbReference type="Proteomes" id="UP001558713"/>
    </source>
</evidence>
<feature type="domain" description="K Homology" evidence="4">
    <location>
        <begin position="126"/>
        <end position="201"/>
    </location>
</feature>
<feature type="domain" description="K Homology" evidence="4">
    <location>
        <begin position="612"/>
        <end position="675"/>
    </location>
</feature>
<protein>
    <submittedName>
        <fullName evidence="5">KH domain-containing protein HEN4</fullName>
    </submittedName>
</protein>
<dbReference type="Pfam" id="PF00013">
    <property type="entry name" value="KH_1"/>
    <property type="match status" value="5"/>
</dbReference>
<comment type="caution">
    <text evidence="5">The sequence shown here is derived from an EMBL/GenBank/DDBJ whole genome shotgun (WGS) entry which is preliminary data.</text>
</comment>
<dbReference type="GO" id="GO:0003723">
    <property type="term" value="F:RNA binding"/>
    <property type="evidence" value="ECO:0007669"/>
    <property type="project" value="UniProtKB-UniRule"/>
</dbReference>
<evidence type="ECO:0000259" key="4">
    <source>
        <dbReference type="SMART" id="SM00322"/>
    </source>
</evidence>
<feature type="domain" description="K Homology" evidence="4">
    <location>
        <begin position="414"/>
        <end position="489"/>
    </location>
</feature>
<dbReference type="AlphaFoldDB" id="A0ABD0ZNR7"/>
<reference evidence="5 6" key="1">
    <citation type="submission" date="2024-04" db="EMBL/GenBank/DDBJ databases">
        <title>Genome assembly C_amara_ONT_v2.</title>
        <authorList>
            <person name="Yant L."/>
            <person name="Moore C."/>
            <person name="Slenker M."/>
        </authorList>
    </citation>
    <scope>NUCLEOTIDE SEQUENCE [LARGE SCALE GENOMIC DNA]</scope>
    <source>
        <tissue evidence="5">Leaf</tissue>
    </source>
</reference>
<dbReference type="InterPro" id="IPR004088">
    <property type="entry name" value="KH_dom_type_1"/>
</dbReference>
<gene>
    <name evidence="5" type="ORF">V5N11_005424</name>
</gene>
<feature type="domain" description="K Homology" evidence="4">
    <location>
        <begin position="332"/>
        <end position="407"/>
    </location>
</feature>
<proteinExistence type="predicted"/>
<name>A0ABD0ZNR7_CARAN</name>
<dbReference type="SMART" id="SM00322">
    <property type="entry name" value="KH"/>
    <property type="match status" value="5"/>
</dbReference>
<dbReference type="PROSITE" id="PS50084">
    <property type="entry name" value="KH_TYPE_1"/>
    <property type="match status" value="4"/>
</dbReference>
<dbReference type="Proteomes" id="UP001558713">
    <property type="component" value="Unassembled WGS sequence"/>
</dbReference>
<dbReference type="EMBL" id="JBANAX010000704">
    <property type="protein sequence ID" value="KAL1196278.1"/>
    <property type="molecule type" value="Genomic_DNA"/>
</dbReference>
<organism evidence="5 6">
    <name type="scientific">Cardamine amara subsp. amara</name>
    <dbReference type="NCBI Taxonomy" id="228776"/>
    <lineage>
        <taxon>Eukaryota</taxon>
        <taxon>Viridiplantae</taxon>
        <taxon>Streptophyta</taxon>
        <taxon>Embryophyta</taxon>
        <taxon>Tracheophyta</taxon>
        <taxon>Spermatophyta</taxon>
        <taxon>Magnoliopsida</taxon>
        <taxon>eudicotyledons</taxon>
        <taxon>Gunneridae</taxon>
        <taxon>Pentapetalae</taxon>
        <taxon>rosids</taxon>
        <taxon>malvids</taxon>
        <taxon>Brassicales</taxon>
        <taxon>Brassicaceae</taxon>
        <taxon>Cardamineae</taxon>
        <taxon>Cardamine</taxon>
    </lineage>
</organism>
<evidence type="ECO:0000313" key="5">
    <source>
        <dbReference type="EMBL" id="KAL1196278.1"/>
    </source>
</evidence>
<sequence>MEGKKFGAPEPIHGFESTTRAPPHSPFSVPAVYAMFRILCFVSRAGSVIGTDGIVIKQLKESTNSSIFVETDPSDSTYSVIRIIAVVGSPSWVKLGEQEEEVVEVSRAQNALIRAFEVVNVFKTAGNVSCRLLIEASYVDAVIGDDGGKLIERIRKGTGSSVDIFQDDLPRCAKPGDVLVKIEGNVLAVKKALVSISSRLQARQSIDIAFQRSFQRQNEVVPQDAFDQRTMDVVPREASYMSRQYREVYPRDSLHRHAEISQEDALARYFDSLSLAAYQRPIGTITQENLSQPRIDSLSRHTSVHSLSASASEYHPVTIKQHSFPALKDYKRQVVLKILCSNERASCVIGQEGSIRALQSETGISISVGDTLADCDERLITITGLDNFQDSYSPTQRAFVLVFSRLYETAAENDSITARLVVPSNEIGLLVGREAHKIPEMNKRSGAFIQVLYVKQNPKCVADSNQVVQISGKFPNVKEAINHVTIKLVENMSYRSFDVTSRPVDADPCIRPHYPFPNRFTPSAGYAPNFGQYPFMNRFTPTAGYAPNFGLPPSMDLNDIYRHSSQTPFWSQTPAAPRGVHDGIGIYDGSGGLPSTVADLRLDSRLISSNDTNTTVEFRIPENAVDFVFGHNDLQNLRELSGARIRVLESNRIIAISGTPHQIQSARNILHTLSLV</sequence>
<dbReference type="Gene3D" id="3.30.1370.10">
    <property type="entry name" value="K Homology domain, type 1"/>
    <property type="match status" value="3"/>
</dbReference>
<evidence type="ECO:0000256" key="3">
    <source>
        <dbReference type="SAM" id="MobiDB-lite"/>
    </source>
</evidence>
<keyword evidence="2" id="KW-0694">RNA-binding</keyword>